<keyword evidence="10 11" id="KW-0315">Glutamine amidotransferase</keyword>
<evidence type="ECO:0000313" key="14">
    <source>
        <dbReference type="EMBL" id="MCQ8239897.1"/>
    </source>
</evidence>
<keyword evidence="15" id="KW-1185">Reference proteome</keyword>
<dbReference type="InterPro" id="IPR001674">
    <property type="entry name" value="GMP_synth_C"/>
</dbReference>
<dbReference type="Pfam" id="PF02540">
    <property type="entry name" value="NAD_synthase"/>
    <property type="match status" value="1"/>
</dbReference>
<evidence type="ECO:0000256" key="4">
    <source>
        <dbReference type="ARBA" id="ARBA00021562"/>
    </source>
</evidence>
<dbReference type="GO" id="GO:0003922">
    <property type="term" value="F:GMP synthase (glutamine-hydrolyzing) activity"/>
    <property type="evidence" value="ECO:0007669"/>
    <property type="project" value="UniProtKB-EC"/>
</dbReference>
<evidence type="ECO:0000256" key="12">
    <source>
        <dbReference type="PROSITE-ProRule" id="PRU00886"/>
    </source>
</evidence>
<comment type="function">
    <text evidence="1 11">Catalyzes the synthesis of GMP from XMP.</text>
</comment>
<organism evidence="14 15">
    <name type="scientific">Rhizosaccharibacter radicis</name>
    <dbReference type="NCBI Taxonomy" id="2782605"/>
    <lineage>
        <taxon>Bacteria</taxon>
        <taxon>Pseudomonadati</taxon>
        <taxon>Pseudomonadota</taxon>
        <taxon>Alphaproteobacteria</taxon>
        <taxon>Acetobacterales</taxon>
        <taxon>Acetobacteraceae</taxon>
        <taxon>Rhizosaccharibacter</taxon>
    </lineage>
</organism>
<evidence type="ECO:0000256" key="7">
    <source>
        <dbReference type="ARBA" id="ARBA00022749"/>
    </source>
</evidence>
<dbReference type="InterPro" id="IPR029062">
    <property type="entry name" value="Class_I_gatase-like"/>
</dbReference>
<dbReference type="InterPro" id="IPR017926">
    <property type="entry name" value="GATASE"/>
</dbReference>
<evidence type="ECO:0000313" key="15">
    <source>
        <dbReference type="Proteomes" id="UP001524547"/>
    </source>
</evidence>
<feature type="binding site" evidence="12">
    <location>
        <begin position="243"/>
        <end position="249"/>
    </location>
    <ligand>
        <name>ATP</name>
        <dbReference type="ChEBI" id="CHEBI:30616"/>
    </ligand>
</feature>
<dbReference type="NCBIfam" id="NF000848">
    <property type="entry name" value="PRK00074.1"/>
    <property type="match status" value="1"/>
</dbReference>
<feature type="domain" description="GMPS ATP-PPase" evidence="13">
    <location>
        <begin position="216"/>
        <end position="408"/>
    </location>
</feature>
<evidence type="ECO:0000256" key="10">
    <source>
        <dbReference type="ARBA" id="ARBA00022962"/>
    </source>
</evidence>
<dbReference type="NCBIfam" id="TIGR00888">
    <property type="entry name" value="guaA_Nterm"/>
    <property type="match status" value="1"/>
</dbReference>
<evidence type="ECO:0000256" key="2">
    <source>
        <dbReference type="ARBA" id="ARBA00005153"/>
    </source>
</evidence>
<dbReference type="EC" id="6.3.5.2" evidence="3 11"/>
<dbReference type="SUPFAM" id="SSF52317">
    <property type="entry name" value="Class I glutamine amidotransferase-like"/>
    <property type="match status" value="1"/>
</dbReference>
<dbReference type="PRINTS" id="PR00096">
    <property type="entry name" value="GATASE"/>
</dbReference>
<keyword evidence="9 11" id="KW-0067">ATP-binding</keyword>
<comment type="pathway">
    <text evidence="2 11">Purine metabolism; GMP biosynthesis; GMP from XMP (L-Gln route): step 1/1.</text>
</comment>
<keyword evidence="6 11" id="KW-0547">Nucleotide-binding</keyword>
<keyword evidence="5 11" id="KW-0436">Ligase</keyword>
<keyword evidence="7 11" id="KW-0332">GMP biosynthesis</keyword>
<dbReference type="Pfam" id="PF00117">
    <property type="entry name" value="GATase"/>
    <property type="match status" value="1"/>
</dbReference>
<evidence type="ECO:0000256" key="3">
    <source>
        <dbReference type="ARBA" id="ARBA00012746"/>
    </source>
</evidence>
<comment type="subunit">
    <text evidence="11">Homodimer.</text>
</comment>
<dbReference type="PROSITE" id="PS51273">
    <property type="entry name" value="GATASE_TYPE_1"/>
    <property type="match status" value="1"/>
</dbReference>
<dbReference type="PRINTS" id="PR00097">
    <property type="entry name" value="ANTSNTHASEII"/>
</dbReference>
<name>A0ABT1VU80_9PROT</name>
<dbReference type="HAMAP" id="MF_00344">
    <property type="entry name" value="GMP_synthase"/>
    <property type="match status" value="1"/>
</dbReference>
<dbReference type="Gene3D" id="3.40.50.620">
    <property type="entry name" value="HUPs"/>
    <property type="match status" value="1"/>
</dbReference>
<evidence type="ECO:0000259" key="13">
    <source>
        <dbReference type="PROSITE" id="PS51553"/>
    </source>
</evidence>
<evidence type="ECO:0000256" key="6">
    <source>
        <dbReference type="ARBA" id="ARBA00022741"/>
    </source>
</evidence>
<keyword evidence="8 11" id="KW-0658">Purine biosynthesis</keyword>
<dbReference type="Gene3D" id="3.40.50.880">
    <property type="match status" value="1"/>
</dbReference>
<evidence type="ECO:0000256" key="9">
    <source>
        <dbReference type="ARBA" id="ARBA00022840"/>
    </source>
</evidence>
<dbReference type="PROSITE" id="PS51553">
    <property type="entry name" value="GMPS_ATP_PPASE"/>
    <property type="match status" value="1"/>
</dbReference>
<dbReference type="InterPro" id="IPR004739">
    <property type="entry name" value="GMP_synth_GATase"/>
</dbReference>
<comment type="caution">
    <text evidence="14">The sequence shown here is derived from an EMBL/GenBank/DDBJ whole genome shotgun (WGS) entry which is preliminary data.</text>
</comment>
<dbReference type="Pfam" id="PF00958">
    <property type="entry name" value="GMP_synt_C"/>
    <property type="match status" value="1"/>
</dbReference>
<evidence type="ECO:0000256" key="5">
    <source>
        <dbReference type="ARBA" id="ARBA00022598"/>
    </source>
</evidence>
<dbReference type="InterPro" id="IPR022310">
    <property type="entry name" value="NAD/GMP_synthase"/>
</dbReference>
<feature type="active site" evidence="11">
    <location>
        <position position="191"/>
    </location>
</feature>
<dbReference type="Proteomes" id="UP001524547">
    <property type="component" value="Unassembled WGS sequence"/>
</dbReference>
<dbReference type="SUPFAM" id="SSF54810">
    <property type="entry name" value="GMP synthetase C-terminal dimerisation domain"/>
    <property type="match status" value="1"/>
</dbReference>
<feature type="active site" description="Nucleophile" evidence="11">
    <location>
        <position position="99"/>
    </location>
</feature>
<evidence type="ECO:0000256" key="11">
    <source>
        <dbReference type="HAMAP-Rule" id="MF_00344"/>
    </source>
</evidence>
<dbReference type="CDD" id="cd01742">
    <property type="entry name" value="GATase1_GMP_Synthase"/>
    <property type="match status" value="1"/>
</dbReference>
<gene>
    <name evidence="11 14" type="primary">guaA</name>
    <name evidence="14" type="ORF">NFI88_03455</name>
</gene>
<reference evidence="14 15" key="1">
    <citation type="submission" date="2022-06" db="EMBL/GenBank/DDBJ databases">
        <title>Rhizosaccharibacter gen. nov. sp. nov. KSS12, endophytic bacteria isolated from sugarcane.</title>
        <authorList>
            <person name="Pitiwittayakul N."/>
        </authorList>
    </citation>
    <scope>NUCLEOTIDE SEQUENCE [LARGE SCALE GENOMIC DNA]</scope>
    <source>
        <strain evidence="14 15">KSS12</strain>
    </source>
</reference>
<dbReference type="InterPro" id="IPR014729">
    <property type="entry name" value="Rossmann-like_a/b/a_fold"/>
</dbReference>
<dbReference type="SUPFAM" id="SSF52402">
    <property type="entry name" value="Adenine nucleotide alpha hydrolases-like"/>
    <property type="match status" value="1"/>
</dbReference>
<sequence>MTDTPPAAVVADQLDATLHEDRVLILDFGSQVTQLIARRVRESGVYCEIWPFTAGDERIRAFRPRGVILSGGPASVTEDASPRVPDTVFALGVPVLGICYGQQAMCLQLGGAVETHEHREFGRAHVEVVEDSALLRGTWQRGSREQVWMSHGDRVTRLPPGFRAVATSEGAPFAIIADEGRRLYGVQFHPEVVHTPHGAALLRNFTHDVAGCSGTWTMAGFRELEIARIRAQVGKGRVICGLSGGVDSSVAAVLIHEAIGDQLTCIFVDHGMLRAGEAEEVVNTFRGRFNIRLIHRDASELFLRELEGVTDPEIKRKTIGRLFIEVFDAEAQKLGGADFLAQGTLYPDVIESVSFTGGPSVTIKSHHNVGGLPARMRMSLVEPLRELFKDEVRVLGRELGIPEHIVGRHPFPGPGLAIRIPGDITRDKLDLLRRVDTVFLEEIRAAGLYDAIWQAFAVLLPVRTVGVMGDGRTYDQACALRAVTSTDGMTADVYPFDMGFLNRVAGRIVNEVRGINRVTYDITSKPPGTIEWE</sequence>
<dbReference type="Gene3D" id="3.30.300.10">
    <property type="match status" value="1"/>
</dbReference>
<accession>A0ABT1VU80</accession>
<dbReference type="CDD" id="cd01997">
    <property type="entry name" value="GMP_synthase_C"/>
    <property type="match status" value="1"/>
</dbReference>
<evidence type="ECO:0000256" key="1">
    <source>
        <dbReference type="ARBA" id="ARBA00002332"/>
    </source>
</evidence>
<dbReference type="PANTHER" id="PTHR11922">
    <property type="entry name" value="GMP SYNTHASE-RELATED"/>
    <property type="match status" value="1"/>
</dbReference>
<evidence type="ECO:0000256" key="8">
    <source>
        <dbReference type="ARBA" id="ARBA00022755"/>
    </source>
</evidence>
<dbReference type="EMBL" id="JAMZEJ010000002">
    <property type="protein sequence ID" value="MCQ8239897.1"/>
    <property type="molecule type" value="Genomic_DNA"/>
</dbReference>
<dbReference type="PRINTS" id="PR00099">
    <property type="entry name" value="CPSGATASE"/>
</dbReference>
<dbReference type="RefSeq" id="WP_422918633.1">
    <property type="nucleotide sequence ID" value="NZ_JAMZEJ010000002.1"/>
</dbReference>
<comment type="catalytic activity">
    <reaction evidence="11">
        <text>XMP + L-glutamine + ATP + H2O = GMP + L-glutamate + AMP + diphosphate + 2 H(+)</text>
        <dbReference type="Rhea" id="RHEA:11680"/>
        <dbReference type="ChEBI" id="CHEBI:15377"/>
        <dbReference type="ChEBI" id="CHEBI:15378"/>
        <dbReference type="ChEBI" id="CHEBI:29985"/>
        <dbReference type="ChEBI" id="CHEBI:30616"/>
        <dbReference type="ChEBI" id="CHEBI:33019"/>
        <dbReference type="ChEBI" id="CHEBI:57464"/>
        <dbReference type="ChEBI" id="CHEBI:58115"/>
        <dbReference type="ChEBI" id="CHEBI:58359"/>
        <dbReference type="ChEBI" id="CHEBI:456215"/>
        <dbReference type="EC" id="6.3.5.2"/>
    </reaction>
</comment>
<dbReference type="InterPro" id="IPR022955">
    <property type="entry name" value="GMP_synthase"/>
</dbReference>
<feature type="active site" evidence="11">
    <location>
        <position position="189"/>
    </location>
</feature>
<dbReference type="NCBIfam" id="TIGR00884">
    <property type="entry name" value="guaA_Cterm"/>
    <property type="match status" value="1"/>
</dbReference>
<protein>
    <recommendedName>
        <fullName evidence="4 11">GMP synthase [glutamine-hydrolyzing]</fullName>
        <ecNumber evidence="3 11">6.3.5.2</ecNumber>
    </recommendedName>
    <alternativeName>
        <fullName evidence="11">GMP synthetase</fullName>
    </alternativeName>
    <alternativeName>
        <fullName evidence="11">Glutamine amidotransferase</fullName>
    </alternativeName>
</protein>
<proteinExistence type="inferred from homology"/>
<dbReference type="PANTHER" id="PTHR11922:SF2">
    <property type="entry name" value="GMP SYNTHASE [GLUTAMINE-HYDROLYZING]"/>
    <property type="match status" value="1"/>
</dbReference>
<dbReference type="InterPro" id="IPR025777">
    <property type="entry name" value="GMPS_ATP_PPase_dom"/>
</dbReference>